<dbReference type="GO" id="GO:0039648">
    <property type="term" value="P:symbiont-mediated perturbation of host ubiquitin-like protein modification"/>
    <property type="evidence" value="ECO:0007669"/>
    <property type="project" value="UniProtKB-KW"/>
</dbReference>
<keyword evidence="2" id="KW-0945">Host-virus interaction</keyword>
<evidence type="ECO:0000256" key="3">
    <source>
        <dbReference type="ARBA" id="ARBA00022603"/>
    </source>
</evidence>
<dbReference type="GO" id="GO:0016556">
    <property type="term" value="P:mRNA modification"/>
    <property type="evidence" value="ECO:0007669"/>
    <property type="project" value="InterPro"/>
</dbReference>
<dbReference type="GO" id="GO:0032259">
    <property type="term" value="P:methylation"/>
    <property type="evidence" value="ECO:0007669"/>
    <property type="project" value="UniProtKB-KW"/>
</dbReference>
<comment type="function">
    <text evidence="15">RNA-directed RNA polymerase is responsible for the replication and transcription of the genome.</text>
</comment>
<dbReference type="InterPro" id="IPR043502">
    <property type="entry name" value="DNA/RNA_pol_sf"/>
</dbReference>
<evidence type="ECO:0000256" key="6">
    <source>
        <dbReference type="ARBA" id="ARBA00022679"/>
    </source>
</evidence>
<dbReference type="InterPro" id="IPR001788">
    <property type="entry name" value="RNA-dep_RNA_pol_alsuvir"/>
</dbReference>
<keyword evidence="1" id="KW-0696">RNA-directed RNA polymerase</keyword>
<dbReference type="GO" id="GO:0008174">
    <property type="term" value="F:mRNA methyltransferase activity"/>
    <property type="evidence" value="ECO:0007669"/>
    <property type="project" value="UniProtKB-UniRule"/>
</dbReference>
<evidence type="ECO:0000256" key="16">
    <source>
        <dbReference type="ARBA" id="ARBA00046330"/>
    </source>
</evidence>
<evidence type="ECO:0000256" key="7">
    <source>
        <dbReference type="ARBA" id="ARBA00022695"/>
    </source>
</evidence>
<dbReference type="Pfam" id="PF01443">
    <property type="entry name" value="Viral_helicase1"/>
    <property type="match status" value="1"/>
</dbReference>
<evidence type="ECO:0000256" key="13">
    <source>
        <dbReference type="ARBA" id="ARBA00022953"/>
    </source>
</evidence>
<dbReference type="InterPro" id="IPR043629">
    <property type="entry name" value="Salyut_dom"/>
</dbReference>
<keyword evidence="3" id="KW-0489">Methyltransferase</keyword>
<keyword evidence="14" id="KW-0511">Multifunctional enzyme</keyword>
<comment type="similarity">
    <text evidence="16">Belongs to the Tymoviridae non-structural replication polyprotein family.</text>
</comment>
<feature type="region of interest" description="Disordered" evidence="18">
    <location>
        <begin position="548"/>
        <end position="568"/>
    </location>
</feature>
<dbReference type="InterPro" id="IPR002588">
    <property type="entry name" value="Alphavirus-like_MT_dom"/>
</dbReference>
<feature type="domain" description="(+)RNA virus helicase C-terminal" evidence="20">
    <location>
        <begin position="882"/>
        <end position="1170"/>
    </location>
</feature>
<dbReference type="Pfam" id="PF19227">
    <property type="entry name" value="Salyut"/>
    <property type="match status" value="1"/>
</dbReference>
<keyword evidence="5 17" id="KW-0645">Protease</keyword>
<dbReference type="PROSITE" id="PS50507">
    <property type="entry name" value="RDRP_SSRNA_POS"/>
    <property type="match status" value="1"/>
</dbReference>
<evidence type="ECO:0000256" key="18">
    <source>
        <dbReference type="SAM" id="MobiDB-lite"/>
    </source>
</evidence>
<evidence type="ECO:0000256" key="4">
    <source>
        <dbReference type="ARBA" id="ARBA00022662"/>
    </source>
</evidence>
<dbReference type="GO" id="GO:0039694">
    <property type="term" value="P:viral RNA genome replication"/>
    <property type="evidence" value="ECO:0007669"/>
    <property type="project" value="InterPro"/>
</dbReference>
<dbReference type="GO" id="GO:0003723">
    <property type="term" value="F:RNA binding"/>
    <property type="evidence" value="ECO:0007669"/>
    <property type="project" value="InterPro"/>
</dbReference>
<evidence type="ECO:0000259" key="21">
    <source>
        <dbReference type="PROSITE" id="PS51743"/>
    </source>
</evidence>
<dbReference type="InterPro" id="IPR027351">
    <property type="entry name" value="(+)RNA_virus_helicase_core_dom"/>
</dbReference>
<proteinExistence type="inferred from homology"/>
<keyword evidence="7" id="KW-0548">Nucleotidyltransferase</keyword>
<evidence type="ECO:0000256" key="5">
    <source>
        <dbReference type="ARBA" id="ARBA00022670"/>
    </source>
</evidence>
<dbReference type="GO" id="GO:0006396">
    <property type="term" value="P:RNA processing"/>
    <property type="evidence" value="ECO:0007669"/>
    <property type="project" value="InterPro"/>
</dbReference>
<reference evidence="22" key="1">
    <citation type="submission" date="2020-11" db="EMBL/GenBank/DDBJ databases">
        <authorList>
            <person name="Bejerman N."/>
        </authorList>
    </citation>
    <scope>NUCLEOTIDE SEQUENCE</scope>
    <source>
        <strain evidence="22">Nastur</strain>
    </source>
</reference>
<evidence type="ECO:0000256" key="8">
    <source>
        <dbReference type="ARBA" id="ARBA00022741"/>
    </source>
</evidence>
<dbReference type="Pfam" id="PF00978">
    <property type="entry name" value="RdRP_2"/>
    <property type="match status" value="1"/>
</dbReference>
<dbReference type="Gene3D" id="3.90.70.100">
    <property type="match status" value="1"/>
</dbReference>
<feature type="active site" description="For protease activity" evidence="17">
    <location>
        <position position="722"/>
    </location>
</feature>
<evidence type="ECO:0000256" key="17">
    <source>
        <dbReference type="PROSITE-ProRule" id="PRU01074"/>
    </source>
</evidence>
<dbReference type="Pfam" id="PF05381">
    <property type="entry name" value="Peptidase_C21"/>
    <property type="match status" value="1"/>
</dbReference>
<feature type="domain" description="RdRp catalytic" evidence="19">
    <location>
        <begin position="1523"/>
        <end position="1629"/>
    </location>
</feature>
<dbReference type="InterPro" id="IPR008043">
    <property type="entry name" value="Peptidase_C21"/>
</dbReference>
<keyword evidence="10 17" id="KW-0788">Thiol protease</keyword>
<evidence type="ECO:0000256" key="2">
    <source>
        <dbReference type="ARBA" id="ARBA00022581"/>
    </source>
</evidence>
<keyword evidence="4" id="KW-1130">Modulation of host ubiquitin pathway by virus</keyword>
<dbReference type="GO" id="GO:0006508">
    <property type="term" value="P:proteolysis"/>
    <property type="evidence" value="ECO:0007669"/>
    <property type="project" value="UniProtKB-KW"/>
</dbReference>
<keyword evidence="12" id="KW-1127">Modulation of host ubiquitin pathway by viral deubiquitinase</keyword>
<dbReference type="Pfam" id="PF01660">
    <property type="entry name" value="Vmethyltransf"/>
    <property type="match status" value="1"/>
</dbReference>
<evidence type="ECO:0000313" key="22">
    <source>
        <dbReference type="EMBL" id="QQG34658.1"/>
    </source>
</evidence>
<dbReference type="GO" id="GO:0006351">
    <property type="term" value="P:DNA-templated transcription"/>
    <property type="evidence" value="ECO:0007669"/>
    <property type="project" value="InterPro"/>
</dbReference>
<dbReference type="InterPro" id="IPR007094">
    <property type="entry name" value="RNA-dir_pol_PSvirus"/>
</dbReference>
<dbReference type="Gene3D" id="3.40.50.300">
    <property type="entry name" value="P-loop containing nucleotide triphosphate hydrolases"/>
    <property type="match status" value="1"/>
</dbReference>
<keyword evidence="8" id="KW-0547">Nucleotide-binding</keyword>
<keyword evidence="13" id="KW-0693">Viral RNA replication</keyword>
<evidence type="ECO:0000256" key="10">
    <source>
        <dbReference type="ARBA" id="ARBA00022807"/>
    </source>
</evidence>
<protein>
    <submittedName>
        <fullName evidence="22">Replicase</fullName>
    </submittedName>
</protein>
<dbReference type="CDD" id="cd23247">
    <property type="entry name" value="Tymoviridae_RdRp"/>
    <property type="match status" value="1"/>
</dbReference>
<feature type="domain" description="Alphavirus-like MT" evidence="21">
    <location>
        <begin position="58"/>
        <end position="219"/>
    </location>
</feature>
<evidence type="ECO:0000256" key="12">
    <source>
        <dbReference type="ARBA" id="ARBA00022876"/>
    </source>
</evidence>
<name>A0A7T5QZD4_9VIRU</name>
<organism evidence="22">
    <name type="scientific">Nasturtium officinale macula-like virus 1</name>
    <dbReference type="NCBI Taxonomy" id="2794440"/>
    <lineage>
        <taxon>Viruses</taxon>
        <taxon>Riboviria</taxon>
        <taxon>Orthornavirae</taxon>
        <taxon>Kitrinoviricota</taxon>
        <taxon>Alsuviricetes</taxon>
        <taxon>Tymovirales</taxon>
        <taxon>Tymoviridae</taxon>
    </lineage>
</organism>
<keyword evidence="9 17" id="KW-0378">Hydrolase</keyword>
<evidence type="ECO:0000259" key="20">
    <source>
        <dbReference type="PROSITE" id="PS51657"/>
    </source>
</evidence>
<dbReference type="SUPFAM" id="SSF56672">
    <property type="entry name" value="DNA/RNA polymerases"/>
    <property type="match status" value="1"/>
</dbReference>
<dbReference type="GO" id="GO:0003968">
    <property type="term" value="F:RNA-directed RNA polymerase activity"/>
    <property type="evidence" value="ECO:0007669"/>
    <property type="project" value="UniProtKB-KW"/>
</dbReference>
<dbReference type="PROSITE" id="PS51657">
    <property type="entry name" value="PSRV_HELICASE"/>
    <property type="match status" value="1"/>
</dbReference>
<dbReference type="PROSITE" id="PS51743">
    <property type="entry name" value="ALPHAVIRUS_MT"/>
    <property type="match status" value="1"/>
</dbReference>
<evidence type="ECO:0000256" key="15">
    <source>
        <dbReference type="ARBA" id="ARBA00045135"/>
    </source>
</evidence>
<dbReference type="InterPro" id="IPR043181">
    <property type="entry name" value="TYMV_endopept_dom"/>
</dbReference>
<evidence type="ECO:0000256" key="9">
    <source>
        <dbReference type="ARBA" id="ARBA00022801"/>
    </source>
</evidence>
<dbReference type="EMBL" id="MW328754">
    <property type="protein sequence ID" value="QQG34658.1"/>
    <property type="molecule type" value="Genomic_RNA"/>
</dbReference>
<evidence type="ECO:0000259" key="19">
    <source>
        <dbReference type="PROSITE" id="PS50507"/>
    </source>
</evidence>
<feature type="active site" description="For protease activity" evidence="17">
    <location>
        <position position="807"/>
    </location>
</feature>
<evidence type="ECO:0000256" key="1">
    <source>
        <dbReference type="ARBA" id="ARBA00022484"/>
    </source>
</evidence>
<dbReference type="PROSITE" id="PS51738">
    <property type="entry name" value="PEPTIDASE_C21"/>
    <property type="match status" value="1"/>
</dbReference>
<keyword evidence="11" id="KW-0067">ATP-binding</keyword>
<dbReference type="GO" id="GO:0005524">
    <property type="term" value="F:ATP binding"/>
    <property type="evidence" value="ECO:0007669"/>
    <property type="project" value="UniProtKB-KW"/>
</dbReference>
<dbReference type="GO" id="GO:0004197">
    <property type="term" value="F:cysteine-type endopeptidase activity"/>
    <property type="evidence" value="ECO:0007669"/>
    <property type="project" value="UniProtKB-UniRule"/>
</dbReference>
<sequence length="1794" mass="202405">MAYQSLIETLSSTVHRDTIINPVVENFIQPFRNSLSDFPWKVTGANLQLANQLGINVSSFGAIPHPHPFHKTLESNLLRHHWNFNARNLSTVMYMKPEKFHKLQQLNSNFSELINFRHEPKDVTRYPESIAKYPTTQTVFMHDSLMFFSPSQILDLFLHSPNLEQLFASLVVPAESFFRLPSLFPNVYRIEYFGDQIKYFLEGNSTGCYTQPHQAVQWLELSHIVGPDFTLTITILESWVSQHSVLITRGHSPSATSRCFLTPPSVLIPPPTGCEIPLSARLVPQEVYAAIFNYVRAVRTLRTTDPTGFIRTQRNKPEYNWVQASAWDNLAHFALHTCTSRPSLDYDYSLSPFARFLQRCNSLVRKYSHGFWACLSTLPMLFFQFAPFKIEACLRCYDRQIFGEAPFDIPYHFQQLIPPNRFHQFIRFVASFFTDKDLFPILSYTRCVYDQPYHMIGLGACSNDSLMTRFLSLHKIALRHPFATLISVSLLAHVCHRFYKSTHTPQQLNDSYLSYFHPSPWLLEIPCREVDVGVAPFFSNCVETESQSDTASVISETPPANLPPTELPTSISLETTVFPDPEPFRPLSPPFPPLPLRGSNSSTLSSSFRRLQDELFDGLSLSETPKDRHALPLPESPIPDPTIPPESGQLFFSSVATCSGPTLPEPTPIPTPQCVLLQDPSATGPVLTYRTLSGKNMAPGEGEFLTRRRFGTNYPPYPTLDCLLSALGSYLIWDPESLWETLCSLLPNCLLNGPDELSGGLSTDHLLVLCWWHNFRAIVHSEYGTIIFGPESNQIVHLAHVSGSPGHWKLSQPLPIEPTHPASTSSFARVALSFRDPHGFLLPFRHIHEYKPSSGRAKNLSSNMKNEFDGILSQLFRLNPNMDSGFFRQLDNRADFASTRTVQLIHLSGFPGCGKSFPVSRLLRSSTFSSKFRVSVPTTDLREEWKQMLSLRSSENWRVGTWESSLTKNSEVLVIDEVYKMPNGYLDLCLIADPSISFVILLGDPCQSSYVSLSPDSSNSRLSNEIDHLSPYRDLHCMWTRRLPKKIASLFGVTTYNPEEGFIIHKSTPNRKNPLLTASINSSKIFRGNGITASTFNASQGVTHKKSTQLYIDRHIRMLHPSTSFVAVTRSRKGIVFTGDFNILTRDPGCNFVFENVFTNKPIDLTSLFQRELQHTELIYEPITSRSQKLRGGSSFSSLNNRFHRQTNFLFDPNHVRKPRLPSSKPLTSQFREDVILEADPVSDYGSPIIPQVDTTFLPETRRPLHSDLPSALASSTTVSPSELSSCAIETVYPGYDYELLLQQLIPPHDPRDREIRFGSDFSNQFPWLNKEFDFGTQAPSLISPIHDSKNDPTLLLASIQKRLRFRSSASAYKVSPSDEALGLLLYESLCRAYRRNPNHIEPFNPTLFADCINLNEYSQLTSKTQSVIMANASRSDPDWRHTVVRIFSKTQHKINEGSIFGSWKACQTLALLHDAIVLLFGPIKKYQRVFDSQDRPPNLFVYGGHTPFELSRQAQQQLSPGALHLCNDYTSFDQSQQGEAVVLERLKMLRLSIPQNLVDLHVSIKTSLSSQFGPLTCMRLTGEPGTYDDNTDYNIAVIYSEYDIGNESVFVSGDDSLISPEPLPHPLWPTIAPLLHLGFKKERTTYGLFCGYYLGAAGAVRSPRPLLAKIGVALADGSISDKKASYLSEFVVGHSLGDEVWTLIPLEQVEHQSALFDFFCRNCNQEQKLTLKLGEVPDSMCASLLALGAKWISQPLFALLNRVTRLRLLSSSPNRLTVYHDDPELQGVLLQHL</sequence>
<accession>A0A7T5QZD4</accession>
<dbReference type="InterPro" id="IPR027417">
    <property type="entry name" value="P-loop_NTPase"/>
</dbReference>
<keyword evidence="6" id="KW-0808">Transferase</keyword>
<evidence type="ECO:0000256" key="11">
    <source>
        <dbReference type="ARBA" id="ARBA00022840"/>
    </source>
</evidence>
<evidence type="ECO:0000256" key="14">
    <source>
        <dbReference type="ARBA" id="ARBA00023268"/>
    </source>
</evidence>